<proteinExistence type="predicted"/>
<feature type="compositionally biased region" description="Polar residues" evidence="1">
    <location>
        <begin position="45"/>
        <end position="54"/>
    </location>
</feature>
<feature type="region of interest" description="Disordered" evidence="1">
    <location>
        <begin position="1"/>
        <end position="54"/>
    </location>
</feature>
<dbReference type="AlphaFoldDB" id="A0A6B0V1Y5"/>
<name>A0A6B0V1Y5_IXORI</name>
<feature type="region of interest" description="Disordered" evidence="1">
    <location>
        <begin position="129"/>
        <end position="165"/>
    </location>
</feature>
<sequence>MSTLWVMTSSLGPGTSSAPSNTRSTVPPSSGEWEKREVGVWRGPGSSSRRFVQTRPTAVPPSFLASPWARAMCAGGTQSLRPLAEKRLPDPGVCNVWEASSRASSRVILRQRTGAGSSLVRCSPRVTSLPAVQLPPPGTETRSRRTMPSDSSVRGPSPESPRAPMCWQTSARWASRCSLPRPGWQASWALVLRNLPHWVSSR</sequence>
<dbReference type="EMBL" id="GIFC01013946">
    <property type="protein sequence ID" value="MXU96029.1"/>
    <property type="molecule type" value="Transcribed_RNA"/>
</dbReference>
<evidence type="ECO:0000313" key="2">
    <source>
        <dbReference type="EMBL" id="MXU96029.1"/>
    </source>
</evidence>
<feature type="compositionally biased region" description="Polar residues" evidence="1">
    <location>
        <begin position="1"/>
        <end position="28"/>
    </location>
</feature>
<accession>A0A6B0V1Y5</accession>
<protein>
    <submittedName>
        <fullName evidence="2">Putative formin-like protein 5</fullName>
    </submittedName>
</protein>
<organism evidence="2">
    <name type="scientific">Ixodes ricinus</name>
    <name type="common">Common tick</name>
    <name type="synonym">Acarus ricinus</name>
    <dbReference type="NCBI Taxonomy" id="34613"/>
    <lineage>
        <taxon>Eukaryota</taxon>
        <taxon>Metazoa</taxon>
        <taxon>Ecdysozoa</taxon>
        <taxon>Arthropoda</taxon>
        <taxon>Chelicerata</taxon>
        <taxon>Arachnida</taxon>
        <taxon>Acari</taxon>
        <taxon>Parasitiformes</taxon>
        <taxon>Ixodida</taxon>
        <taxon>Ixodoidea</taxon>
        <taxon>Ixodidae</taxon>
        <taxon>Ixodinae</taxon>
        <taxon>Ixodes</taxon>
    </lineage>
</organism>
<reference evidence="2" key="1">
    <citation type="submission" date="2019-12" db="EMBL/GenBank/DDBJ databases">
        <title>An insight into the sialome of adult female Ixodes ricinus ticks feeding for 6 days.</title>
        <authorList>
            <person name="Perner J."/>
            <person name="Ribeiro J.M.C."/>
        </authorList>
    </citation>
    <scope>NUCLEOTIDE SEQUENCE</scope>
    <source>
        <strain evidence="2">Semi-engorged</strain>
        <tissue evidence="2">Salivary glands</tissue>
    </source>
</reference>
<evidence type="ECO:0000256" key="1">
    <source>
        <dbReference type="SAM" id="MobiDB-lite"/>
    </source>
</evidence>